<dbReference type="InterPro" id="IPR024463">
    <property type="entry name" value="Transposase_TnpC_homeodom"/>
</dbReference>
<protein>
    <submittedName>
        <fullName evidence="6">Transposase</fullName>
    </submittedName>
</protein>
<feature type="domain" description="Transposase IS66 C-terminal" evidence="5">
    <location>
        <begin position="500"/>
        <end position="538"/>
    </location>
</feature>
<dbReference type="AlphaFoldDB" id="A0A640VLS4"/>
<feature type="region of interest" description="Disordered" evidence="1">
    <location>
        <begin position="70"/>
        <end position="141"/>
    </location>
</feature>
<evidence type="ECO:0000256" key="1">
    <source>
        <dbReference type="SAM" id="MobiDB-lite"/>
    </source>
</evidence>
<comment type="caution">
    <text evidence="6">The sequence shown here is derived from an EMBL/GenBank/DDBJ whole genome shotgun (WGS) entry which is preliminary data.</text>
</comment>
<accession>A0A640VLS4</accession>
<feature type="compositionally biased region" description="Acidic residues" evidence="1">
    <location>
        <begin position="93"/>
        <end position="104"/>
    </location>
</feature>
<dbReference type="EMBL" id="BLIV01000002">
    <property type="protein sequence ID" value="GFE49039.1"/>
    <property type="molecule type" value="Genomic_DNA"/>
</dbReference>
<feature type="domain" description="Transposase TnpC homeodomain" evidence="4">
    <location>
        <begin position="61"/>
        <end position="138"/>
    </location>
</feature>
<evidence type="ECO:0000259" key="4">
    <source>
        <dbReference type="Pfam" id="PF13007"/>
    </source>
</evidence>
<evidence type="ECO:0000259" key="5">
    <source>
        <dbReference type="Pfam" id="PF13817"/>
    </source>
</evidence>
<dbReference type="Pfam" id="PF13817">
    <property type="entry name" value="DDE_Tnp_IS66_C"/>
    <property type="match status" value="1"/>
</dbReference>
<dbReference type="InterPro" id="IPR052344">
    <property type="entry name" value="Transposase-related"/>
</dbReference>
<dbReference type="NCBIfam" id="NF033517">
    <property type="entry name" value="transpos_IS66"/>
    <property type="match status" value="1"/>
</dbReference>
<evidence type="ECO:0000313" key="6">
    <source>
        <dbReference type="EMBL" id="GFE49039.1"/>
    </source>
</evidence>
<feature type="domain" description="Transposase IS66 zinc-finger binding" evidence="3">
    <location>
        <begin position="147"/>
        <end position="189"/>
    </location>
</feature>
<reference evidence="6 7" key="1">
    <citation type="submission" date="2019-12" db="EMBL/GenBank/DDBJ databases">
        <title>Roseobacter cerasinus sp. nov., isolated from seawater around aquaculture.</title>
        <authorList>
            <person name="Muramatsu S."/>
            <person name="Takabe Y."/>
            <person name="Mori K."/>
            <person name="Takaichi S."/>
            <person name="Hanada S."/>
        </authorList>
    </citation>
    <scope>NUCLEOTIDE SEQUENCE [LARGE SCALE GENOMIC DNA]</scope>
    <source>
        <strain evidence="6 7">AI77</strain>
    </source>
</reference>
<dbReference type="Pfam" id="PF03050">
    <property type="entry name" value="DDE_Tnp_IS66"/>
    <property type="match status" value="1"/>
</dbReference>
<dbReference type="PANTHER" id="PTHR33678">
    <property type="entry name" value="BLL1576 PROTEIN"/>
    <property type="match status" value="1"/>
</dbReference>
<dbReference type="Proteomes" id="UP000436522">
    <property type="component" value="Unassembled WGS sequence"/>
</dbReference>
<dbReference type="InterPro" id="IPR039552">
    <property type="entry name" value="IS66_C"/>
</dbReference>
<proteinExistence type="predicted"/>
<evidence type="ECO:0000259" key="3">
    <source>
        <dbReference type="Pfam" id="PF13005"/>
    </source>
</evidence>
<dbReference type="InterPro" id="IPR004291">
    <property type="entry name" value="Transposase_IS66_central"/>
</dbReference>
<dbReference type="RefSeq" id="WP_159974934.1">
    <property type="nucleotide sequence ID" value="NZ_BLIV01000002.1"/>
</dbReference>
<dbReference type="Pfam" id="PF13007">
    <property type="entry name" value="LZ_Tnp_IS66"/>
    <property type="match status" value="1"/>
</dbReference>
<name>A0A640VLS4_9RHOB</name>
<keyword evidence="7" id="KW-1185">Reference proteome</keyword>
<dbReference type="Pfam" id="PF13005">
    <property type="entry name" value="zf-IS66"/>
    <property type="match status" value="1"/>
</dbReference>
<sequence>MIDDLHYQCDLLSVHADPAVRAAAAEIVTLGIQLSDAFVKAEATNSTLSAKIKALAAEIKRLKTQLKNAQRAQYGKKSEKSDTEKDSSSVGFDDGDPETDDSEEKPDNGSEPSEPEEVPNSGSGKNKKSYPPHLRREQREFEPTSDQLCDCGCGHREIGEEVRERLAYREAEIFIVEEIYYKKVCRNCGQFAQHPVPERPFDGSGFDTSIFIAVLIKKYADFLPLNRITEIFGRKGVHVHRSTLSRLMKKAKGALKWIYEALLADIKSSSKLHMDETHLGQMFPGLGKLKTCRVWALCRDDRRWKGNKPPAVAFRYTQTREGVHAEDMLSGFDGVLQVDAYGGYNRLTSTTRIGEPVVLAYCWAHVRRKFWEELQSNKGKTAGKLIDMIGKLYGIEKDLKGQAHIVRQATRLKESAPIVDQIFACLKDYAMKGAMKTKMGEAVSYALKLEDGLRVFLQDGRVEIDNNNVENTIRPIVPLRKASLFTGSTDGGETWAIIASLVGTCRLNDIDPHAYITWVFEKFTQKVPRSQYDKLLPWHFAEEVEINIRQ</sequence>
<dbReference type="PANTHER" id="PTHR33678:SF1">
    <property type="entry name" value="BLL1576 PROTEIN"/>
    <property type="match status" value="1"/>
</dbReference>
<feature type="compositionally biased region" description="Basic and acidic residues" evidence="1">
    <location>
        <begin position="76"/>
        <end position="87"/>
    </location>
</feature>
<evidence type="ECO:0000313" key="7">
    <source>
        <dbReference type="Proteomes" id="UP000436522"/>
    </source>
</evidence>
<feature type="domain" description="Transposase IS66 central" evidence="2">
    <location>
        <begin position="206"/>
        <end position="493"/>
    </location>
</feature>
<gene>
    <name evidence="6" type="ORF">So717_07920</name>
</gene>
<evidence type="ECO:0000259" key="2">
    <source>
        <dbReference type="Pfam" id="PF03050"/>
    </source>
</evidence>
<dbReference type="InterPro" id="IPR024474">
    <property type="entry name" value="Znf_dom_IS66"/>
</dbReference>
<organism evidence="6 7">
    <name type="scientific">Roseobacter cerasinus</name>
    <dbReference type="NCBI Taxonomy" id="2602289"/>
    <lineage>
        <taxon>Bacteria</taxon>
        <taxon>Pseudomonadati</taxon>
        <taxon>Pseudomonadota</taxon>
        <taxon>Alphaproteobacteria</taxon>
        <taxon>Rhodobacterales</taxon>
        <taxon>Roseobacteraceae</taxon>
        <taxon>Roseobacter</taxon>
    </lineage>
</organism>
<dbReference type="OrthoDB" id="9800877at2"/>